<accession>A0A939KMP6</accession>
<gene>
    <name evidence="3" type="ORF">J1902_02435</name>
</gene>
<sequence length="546" mass="60118">MTNARKLFEIVDDGDSGLAGGDGRLSERELGLLVGALNYHSLIQPGREFKTVVLRGPDGALPRLTNASCHLLEWDSDRAVVCTVGVRSSVSGGPGGASPLVPLVIDLGGEGSEGGAAFYDRAGLKGKVFRRARFGAPIAFDALRQGLTDVYEKRVTPKRRAHRMAAIESTAMSVTPSNKERQPAILFGLHWFEMGGAERWALESIALAKEAGFLPIVVTDRDSSHPWITRPELDGTLVLPLSIPLPGNEDADLLLALLSEFSIRGIHVHHNGWLYERLAWFKAMDHSIQIVDSLHIIEWRTGGFVEVAVKLSNTIDVHHVISPHLRDYLTLERDVPKERVALAPLYGLNTGDNAPAAAAPARKDQGSPFTVSFIGRLTQQKRPYLFLRYAAQLRRSVREDIRFIVHGDGMLADETVRLITRYGLSDCLELRRPPRSVEETLADSDLLVISSDNEGLTLTTFEATAQNVAVLSTDVGSQASLVSAKALVPRQPFAFIKHAVELTKDIMASEELRTRILDEQREKIIALKELPEARAWTKTLYEGWKA</sequence>
<dbReference type="InterPro" id="IPR001296">
    <property type="entry name" value="Glyco_trans_1"/>
</dbReference>
<feature type="domain" description="Glycosyl transferase family 1" evidence="2">
    <location>
        <begin position="367"/>
        <end position="516"/>
    </location>
</feature>
<keyword evidence="1" id="KW-0808">Transferase</keyword>
<dbReference type="EMBL" id="JAFNLL010000004">
    <property type="protein sequence ID" value="MBO1266850.1"/>
    <property type="molecule type" value="Genomic_DNA"/>
</dbReference>
<dbReference type="PANTHER" id="PTHR12526">
    <property type="entry name" value="GLYCOSYLTRANSFERASE"/>
    <property type="match status" value="1"/>
</dbReference>
<organism evidence="3 4">
    <name type="scientific">Arthrobacter cavernae</name>
    <dbReference type="NCBI Taxonomy" id="2817681"/>
    <lineage>
        <taxon>Bacteria</taxon>
        <taxon>Bacillati</taxon>
        <taxon>Actinomycetota</taxon>
        <taxon>Actinomycetes</taxon>
        <taxon>Micrococcales</taxon>
        <taxon>Micrococcaceae</taxon>
        <taxon>Arthrobacter</taxon>
    </lineage>
</organism>
<dbReference type="Gene3D" id="3.40.50.2000">
    <property type="entry name" value="Glycogen Phosphorylase B"/>
    <property type="match status" value="2"/>
</dbReference>
<dbReference type="SUPFAM" id="SSF53756">
    <property type="entry name" value="UDP-Glycosyltransferase/glycogen phosphorylase"/>
    <property type="match status" value="1"/>
</dbReference>
<name>A0A939KMP6_9MICC</name>
<proteinExistence type="predicted"/>
<protein>
    <submittedName>
        <fullName evidence="3">Glycosyltransferase</fullName>
    </submittedName>
</protein>
<evidence type="ECO:0000313" key="4">
    <source>
        <dbReference type="Proteomes" id="UP000664164"/>
    </source>
</evidence>
<dbReference type="Proteomes" id="UP000664164">
    <property type="component" value="Unassembled WGS sequence"/>
</dbReference>
<dbReference type="AlphaFoldDB" id="A0A939KMP6"/>
<comment type="caution">
    <text evidence="3">The sequence shown here is derived from an EMBL/GenBank/DDBJ whole genome shotgun (WGS) entry which is preliminary data.</text>
</comment>
<evidence type="ECO:0000259" key="2">
    <source>
        <dbReference type="Pfam" id="PF00534"/>
    </source>
</evidence>
<evidence type="ECO:0000256" key="1">
    <source>
        <dbReference type="ARBA" id="ARBA00022679"/>
    </source>
</evidence>
<reference evidence="3" key="1">
    <citation type="submission" date="2021-03" db="EMBL/GenBank/DDBJ databases">
        <title>A new species, PO-11, isolated from a karst cave deposit.</title>
        <authorList>
            <person name="Zhaoxiaoyong W."/>
        </authorList>
    </citation>
    <scope>NUCLEOTIDE SEQUENCE</scope>
    <source>
        <strain evidence="3">PO-11</strain>
    </source>
</reference>
<dbReference type="RefSeq" id="WP_207614673.1">
    <property type="nucleotide sequence ID" value="NZ_JAFNLL010000004.1"/>
</dbReference>
<keyword evidence="4" id="KW-1185">Reference proteome</keyword>
<evidence type="ECO:0000313" key="3">
    <source>
        <dbReference type="EMBL" id="MBO1266850.1"/>
    </source>
</evidence>
<dbReference type="Pfam" id="PF00534">
    <property type="entry name" value="Glycos_transf_1"/>
    <property type="match status" value="1"/>
</dbReference>